<evidence type="ECO:0000313" key="2">
    <source>
        <dbReference type="Proteomes" id="UP000533533"/>
    </source>
</evidence>
<dbReference type="EMBL" id="JACHVZ010000009">
    <property type="protein sequence ID" value="MBB2929259.1"/>
    <property type="molecule type" value="Genomic_DNA"/>
</dbReference>
<comment type="caution">
    <text evidence="1">The sequence shown here is derived from an EMBL/GenBank/DDBJ whole genome shotgun (WGS) entry which is preliminary data.</text>
</comment>
<dbReference type="Gene3D" id="3.30.420.10">
    <property type="entry name" value="Ribonuclease H-like superfamily/Ribonuclease H"/>
    <property type="match status" value="1"/>
</dbReference>
<keyword evidence="2" id="KW-1185">Reference proteome</keyword>
<protein>
    <submittedName>
        <fullName evidence="1">Transposase</fullName>
    </submittedName>
</protein>
<dbReference type="Proteomes" id="UP000533533">
    <property type="component" value="Unassembled WGS sequence"/>
</dbReference>
<proteinExistence type="predicted"/>
<dbReference type="SUPFAM" id="SSF53098">
    <property type="entry name" value="Ribonuclease H-like"/>
    <property type="match status" value="1"/>
</dbReference>
<dbReference type="InterPro" id="IPR036397">
    <property type="entry name" value="RNaseH_sf"/>
</dbReference>
<gene>
    <name evidence="1" type="ORF">FHX59_003690</name>
</gene>
<dbReference type="InterPro" id="IPR012337">
    <property type="entry name" value="RNaseH-like_sf"/>
</dbReference>
<dbReference type="RefSeq" id="WP_110386633.1">
    <property type="nucleotide sequence ID" value="NZ_JACHVZ010000009.1"/>
</dbReference>
<reference evidence="1 2" key="1">
    <citation type="submission" date="2020-08" db="EMBL/GenBank/DDBJ databases">
        <title>Genomic Encyclopedia of Type Strains, Phase IV (KMG-V): Genome sequencing to study the core and pangenomes of soil and plant-associated prokaryotes.</title>
        <authorList>
            <person name="Whitman W."/>
        </authorList>
    </citation>
    <scope>NUCLEOTIDE SEQUENCE [LARGE SCALE GENOMIC DNA]</scope>
    <source>
        <strain evidence="1 2">SRMrh-85</strain>
    </source>
</reference>
<sequence>MAITLEAIHAVEALEEAFAKYGQPEVVNTDQGSQFAATAFTDTVLDREDHRLRASGAERP</sequence>
<organism evidence="1 2">
    <name type="scientific">Paraburkholderia silvatlantica</name>
    <dbReference type="NCBI Taxonomy" id="321895"/>
    <lineage>
        <taxon>Bacteria</taxon>
        <taxon>Pseudomonadati</taxon>
        <taxon>Pseudomonadota</taxon>
        <taxon>Betaproteobacteria</taxon>
        <taxon>Burkholderiales</taxon>
        <taxon>Burkholderiaceae</taxon>
        <taxon>Paraburkholderia</taxon>
    </lineage>
</organism>
<name>A0ABR6FPA5_9BURK</name>
<accession>A0ABR6FPA5</accession>
<evidence type="ECO:0000313" key="1">
    <source>
        <dbReference type="EMBL" id="MBB2929259.1"/>
    </source>
</evidence>